<feature type="transmembrane region" description="Helical" evidence="9">
    <location>
        <begin position="20"/>
        <end position="41"/>
    </location>
</feature>
<feature type="transmembrane region" description="Helical" evidence="9">
    <location>
        <begin position="464"/>
        <end position="488"/>
    </location>
</feature>
<feature type="transmembrane region" description="Helical" evidence="9">
    <location>
        <begin position="109"/>
        <end position="127"/>
    </location>
</feature>
<evidence type="ECO:0000256" key="5">
    <source>
        <dbReference type="ARBA" id="ARBA00022840"/>
    </source>
</evidence>
<dbReference type="Gene3D" id="3.40.50.300">
    <property type="entry name" value="P-loop containing nucleotide triphosphate hydrolases"/>
    <property type="match status" value="1"/>
</dbReference>
<evidence type="ECO:0000256" key="6">
    <source>
        <dbReference type="ARBA" id="ARBA00022989"/>
    </source>
</evidence>
<dbReference type="Pfam" id="PF19055">
    <property type="entry name" value="ABC2_membrane_7"/>
    <property type="match status" value="2"/>
</dbReference>
<feature type="region of interest" description="Disordered" evidence="8">
    <location>
        <begin position="1175"/>
        <end position="1222"/>
    </location>
</feature>
<proteinExistence type="predicted"/>
<evidence type="ECO:0000256" key="3">
    <source>
        <dbReference type="ARBA" id="ARBA00022692"/>
    </source>
</evidence>
<keyword evidence="7 9" id="KW-0472">Membrane</keyword>
<keyword evidence="12" id="KW-1185">Reference proteome</keyword>
<feature type="transmembrane region" description="Helical" evidence="9">
    <location>
        <begin position="61"/>
        <end position="89"/>
    </location>
</feature>
<dbReference type="InterPro" id="IPR043926">
    <property type="entry name" value="ABCG_dom"/>
</dbReference>
<feature type="transmembrane region" description="Helical" evidence="9">
    <location>
        <begin position="181"/>
        <end position="202"/>
    </location>
</feature>
<dbReference type="PROSITE" id="PS00211">
    <property type="entry name" value="ABC_TRANSPORTER_1"/>
    <property type="match status" value="1"/>
</dbReference>
<dbReference type="SUPFAM" id="SSF52540">
    <property type="entry name" value="P-loop containing nucleoside triphosphate hydrolases"/>
    <property type="match status" value="1"/>
</dbReference>
<feature type="transmembrane region" description="Helical" evidence="9">
    <location>
        <begin position="881"/>
        <end position="901"/>
    </location>
</feature>
<feature type="compositionally biased region" description="Basic and acidic residues" evidence="8">
    <location>
        <begin position="1210"/>
        <end position="1222"/>
    </location>
</feature>
<dbReference type="InterPro" id="IPR017871">
    <property type="entry name" value="ABC_transporter-like_CS"/>
</dbReference>
<keyword evidence="6 9" id="KW-1133">Transmembrane helix</keyword>
<feature type="transmembrane region" description="Helical" evidence="9">
    <location>
        <begin position="133"/>
        <end position="153"/>
    </location>
</feature>
<evidence type="ECO:0000256" key="4">
    <source>
        <dbReference type="ARBA" id="ARBA00022741"/>
    </source>
</evidence>
<feature type="transmembrane region" description="Helical" evidence="9">
    <location>
        <begin position="849"/>
        <end position="869"/>
    </location>
</feature>
<keyword evidence="2" id="KW-0813">Transport</keyword>
<keyword evidence="4" id="KW-0547">Nucleotide-binding</keyword>
<keyword evidence="3 9" id="KW-0812">Transmembrane</keyword>
<organism evidence="11 12">
    <name type="scientific">Tetraparma gracilis</name>
    <dbReference type="NCBI Taxonomy" id="2962635"/>
    <lineage>
        <taxon>Eukaryota</taxon>
        <taxon>Sar</taxon>
        <taxon>Stramenopiles</taxon>
        <taxon>Ochrophyta</taxon>
        <taxon>Bolidophyceae</taxon>
        <taxon>Parmales</taxon>
        <taxon>Triparmaceae</taxon>
        <taxon>Tetraparma</taxon>
    </lineage>
</organism>
<evidence type="ECO:0000256" key="7">
    <source>
        <dbReference type="ARBA" id="ARBA00023136"/>
    </source>
</evidence>
<feature type="transmembrane region" description="Helical" evidence="9">
    <location>
        <begin position="989"/>
        <end position="1008"/>
    </location>
</feature>
<dbReference type="Pfam" id="PF00005">
    <property type="entry name" value="ABC_tran"/>
    <property type="match status" value="1"/>
</dbReference>
<name>A0ABQ6M3V2_9STRA</name>
<sequence>MIDRALTPGFLQTKEHSQTYKASLLIVIICVLVSLFCLMMDSFYCENLGDVGDEKDDCHTLWAVILSPLFLCTTCCGSLVTCGCCGCGVGGSSWRYCMRDETYKRMNSLFVVIFGGASAVFVWPLLMSESASHIFFVSFAFSVIVFVSSWACLSCCTKTEADAVDDFEEAKEKRRILARKSLWRCLRAIPLVIIVIIGTEIFNVRIWIYNNMTGIDYIFAPEDGYYWSLDSAGEALDVLAMIEEDELERLEDLEDRRALGSYSDGKDELWNMTDISKILEEWAKANDNGVISDFDIETYHCEEEQLREFIMNEIDPDRCNAFADDIQGCPGGVFYNATADATLACPPGFFCPENFKCFIACIEGAACLPTVLDEDTNMCNHAQGMTGKPIAPVLVEDDLRICPGAERATLCPGKQYCPTTYESPLYCVENYYCPRGSSEPQDCQTAFSSCPVRGMDRPYYSNSWRWVIAITLTFLGIVALHTIVKFFYSRSQKTMEPEKFTKKDSSVDLLPHLKDKGDLRMDIEFNKLGLVLNGSKKRVLNSVTGILKSGRITAIMGPSGAGKTTFMNVLAGKASYGKTSGSIKINGKEDMVMNYSSLCGFVPQDDTMMRDLTVEENLSFYARMRLPKTTPDATCDEIVADVIETLGLTHVKHEQIGDETTRGISGGQRKRVNVGMEMVSHPSLLFLDEPTSGLDSATSYQLLEALKELAKKGTNIVVVLHQPSWQLFQLFDDVLLLGKGGSTVYLGPSGSAGQYFSELGFECPDRVNPADFYMDVIAGKYERKGDAEFQPQDLFTLWSAHEARKRKMSISKRSPITLTQLKEVEPVGFYWALFMYIKRTLVQYNKHKITLLSDLAMQLVAGAVVGSLYNHFQFKELNTMNFMLGLIVGLTTSLAELRVFGGEREVFWRESSPGSGMNLDTLAYFVAKTLVELGRIAILTTAMLVSFYPLANPRTEFNLYFNITYAGALMATGIPIFFSTSMEPKSAQLATVVFILIVNMMAGMNPTLPTIDAMGKPAQYLSRMSYARWLDEALFCSEVELYTDAWKMPPTFLKGSDSVVARLVKLNYTEDMYALNVMLMYYLAFIFRVIAYGGLVGFNRDKRSLPSFFDMIVEDIFVPLRALVVDLTLAVPAASGVEPGNSRLGLGKSIRKRLGVTVEEENALQASRGKGRMFAVGDGDAEGGGGGGAYGQDDVPDGNVEVGASFGSGESREESRGETEGV</sequence>
<comment type="subcellular location">
    <subcellularLocation>
        <location evidence="1">Membrane</location>
        <topology evidence="1">Multi-pass membrane protein</topology>
    </subcellularLocation>
</comment>
<evidence type="ECO:0000256" key="8">
    <source>
        <dbReference type="SAM" id="MobiDB-lite"/>
    </source>
</evidence>
<feature type="transmembrane region" description="Helical" evidence="9">
    <location>
        <begin position="1079"/>
        <end position="1098"/>
    </location>
</feature>
<keyword evidence="5" id="KW-0067">ATP-binding</keyword>
<dbReference type="PANTHER" id="PTHR48041">
    <property type="entry name" value="ABC TRANSPORTER G FAMILY MEMBER 28"/>
    <property type="match status" value="1"/>
</dbReference>
<evidence type="ECO:0000259" key="10">
    <source>
        <dbReference type="PROSITE" id="PS50893"/>
    </source>
</evidence>
<dbReference type="SMART" id="SM00382">
    <property type="entry name" value="AAA"/>
    <property type="match status" value="1"/>
</dbReference>
<protein>
    <recommendedName>
        <fullName evidence="10">ABC transporter domain-containing protein</fullName>
    </recommendedName>
</protein>
<evidence type="ECO:0000313" key="12">
    <source>
        <dbReference type="Proteomes" id="UP001165060"/>
    </source>
</evidence>
<dbReference type="Proteomes" id="UP001165060">
    <property type="component" value="Unassembled WGS sequence"/>
</dbReference>
<gene>
    <name evidence="11" type="ORF">TeGR_g14931</name>
</gene>
<accession>A0ABQ6M3V2</accession>
<reference evidence="11 12" key="1">
    <citation type="journal article" date="2023" name="Commun. Biol.">
        <title>Genome analysis of Parmales, the sister group of diatoms, reveals the evolutionary specialization of diatoms from phago-mixotrophs to photoautotrophs.</title>
        <authorList>
            <person name="Ban H."/>
            <person name="Sato S."/>
            <person name="Yoshikawa S."/>
            <person name="Yamada K."/>
            <person name="Nakamura Y."/>
            <person name="Ichinomiya M."/>
            <person name="Sato N."/>
            <person name="Blanc-Mathieu R."/>
            <person name="Endo H."/>
            <person name="Kuwata A."/>
            <person name="Ogata H."/>
        </authorList>
    </citation>
    <scope>NUCLEOTIDE SEQUENCE [LARGE SCALE GENOMIC DNA]</scope>
</reference>
<evidence type="ECO:0000313" key="11">
    <source>
        <dbReference type="EMBL" id="GMI19043.1"/>
    </source>
</evidence>
<dbReference type="PANTHER" id="PTHR48041:SF91">
    <property type="entry name" value="ABC TRANSPORTER G FAMILY MEMBER 28"/>
    <property type="match status" value="1"/>
</dbReference>
<feature type="transmembrane region" description="Helical" evidence="9">
    <location>
        <begin position="959"/>
        <end position="977"/>
    </location>
</feature>
<comment type="caution">
    <text evidence="11">The sequence shown here is derived from an EMBL/GenBank/DDBJ whole genome shotgun (WGS) entry which is preliminary data.</text>
</comment>
<dbReference type="PROSITE" id="PS50893">
    <property type="entry name" value="ABC_TRANSPORTER_2"/>
    <property type="match status" value="1"/>
</dbReference>
<evidence type="ECO:0000256" key="1">
    <source>
        <dbReference type="ARBA" id="ARBA00004141"/>
    </source>
</evidence>
<dbReference type="InterPro" id="IPR003593">
    <property type="entry name" value="AAA+_ATPase"/>
</dbReference>
<dbReference type="EMBL" id="BRYB01002400">
    <property type="protein sequence ID" value="GMI19043.1"/>
    <property type="molecule type" value="Genomic_DNA"/>
</dbReference>
<evidence type="ECO:0000256" key="9">
    <source>
        <dbReference type="SAM" id="Phobius"/>
    </source>
</evidence>
<feature type="domain" description="ABC transporter" evidence="10">
    <location>
        <begin position="523"/>
        <end position="764"/>
    </location>
</feature>
<dbReference type="CDD" id="cd03213">
    <property type="entry name" value="ABCG_EPDR"/>
    <property type="match status" value="1"/>
</dbReference>
<dbReference type="InterPro" id="IPR027417">
    <property type="entry name" value="P-loop_NTPase"/>
</dbReference>
<evidence type="ECO:0000256" key="2">
    <source>
        <dbReference type="ARBA" id="ARBA00022448"/>
    </source>
</evidence>
<dbReference type="InterPro" id="IPR050352">
    <property type="entry name" value="ABCG_transporters"/>
</dbReference>
<dbReference type="InterPro" id="IPR003439">
    <property type="entry name" value="ABC_transporter-like_ATP-bd"/>
</dbReference>
<feature type="transmembrane region" description="Helical" evidence="9">
    <location>
        <begin position="922"/>
        <end position="947"/>
    </location>
</feature>